<dbReference type="EnsemblMetazoa" id="XM_017131479.2">
    <property type="protein sequence ID" value="XP_016986968.1"/>
    <property type="gene ID" value="LOC108050001"/>
</dbReference>
<feature type="compositionally biased region" description="Acidic residues" evidence="2">
    <location>
        <begin position="81"/>
        <end position="91"/>
    </location>
</feature>
<evidence type="ECO:0000256" key="2">
    <source>
        <dbReference type="SAM" id="MobiDB-lite"/>
    </source>
</evidence>
<evidence type="ECO:0000313" key="4">
    <source>
        <dbReference type="Proteomes" id="UP001652680"/>
    </source>
</evidence>
<keyword evidence="1" id="KW-0175">Coiled coil</keyword>
<feature type="coiled-coil region" evidence="1">
    <location>
        <begin position="192"/>
        <end position="219"/>
    </location>
</feature>
<reference evidence="3" key="3">
    <citation type="submission" date="2025-05" db="UniProtKB">
        <authorList>
            <consortium name="EnsemblMetazoa"/>
        </authorList>
    </citation>
    <scope>IDENTIFICATION</scope>
</reference>
<name>A0A6P4FHR0_DRORH</name>
<keyword evidence="4" id="KW-1185">Reference proteome</keyword>
<feature type="region of interest" description="Disordered" evidence="2">
    <location>
        <begin position="356"/>
        <end position="417"/>
    </location>
</feature>
<feature type="region of interest" description="Disordered" evidence="2">
    <location>
        <begin position="69"/>
        <end position="95"/>
    </location>
</feature>
<dbReference type="RefSeq" id="XP_016986968.1">
    <property type="nucleotide sequence ID" value="XM_017131479.1"/>
</dbReference>
<reference evidence="4" key="1">
    <citation type="journal article" date="2021" name="Elife">
        <title>Highly contiguous assemblies of 101 drosophilid genomes.</title>
        <authorList>
            <person name="Kim B.Y."/>
            <person name="Wang J.R."/>
            <person name="Miller D.E."/>
            <person name="Barmina O."/>
            <person name="Delaney E."/>
            <person name="Thompson A."/>
            <person name="Comeault A.A."/>
            <person name="Peede D."/>
            <person name="D'Agostino E.R."/>
            <person name="Pelaez J."/>
            <person name="Aguilar J.M."/>
            <person name="Haji D."/>
            <person name="Matsunaga T."/>
            <person name="Armstrong E.E."/>
            <person name="Zych M."/>
            <person name="Ogawa Y."/>
            <person name="Stamenkovic-Radak M."/>
            <person name="Jelic M."/>
            <person name="Veselinovic M.S."/>
            <person name="Tanaskovic M."/>
            <person name="Eric P."/>
            <person name="Gao J.J."/>
            <person name="Katoh T.K."/>
            <person name="Toda M.J."/>
            <person name="Watabe H."/>
            <person name="Watada M."/>
            <person name="Davis J.S."/>
            <person name="Moyle L.C."/>
            <person name="Manoli G."/>
            <person name="Bertolini E."/>
            <person name="Kostal V."/>
            <person name="Hawley R.S."/>
            <person name="Takahashi A."/>
            <person name="Jones C.D."/>
            <person name="Price D.K."/>
            <person name="Whiteman N."/>
            <person name="Kopp A."/>
            <person name="Matute D.R."/>
            <person name="Petrov D.A."/>
        </authorList>
    </citation>
    <scope>NUCLEOTIDE SEQUENCE [LARGE SCALE GENOMIC DNA]</scope>
</reference>
<dbReference type="GeneID" id="108050001"/>
<feature type="compositionally biased region" description="Basic and acidic residues" evidence="2">
    <location>
        <begin position="363"/>
        <end position="377"/>
    </location>
</feature>
<gene>
    <name evidence="5" type="primary">LOC108050001</name>
    <name evidence="3" type="synonym">108050001</name>
</gene>
<organism evidence="5">
    <name type="scientific">Drosophila rhopaloa</name>
    <name type="common">Fruit fly</name>
    <dbReference type="NCBI Taxonomy" id="1041015"/>
    <lineage>
        <taxon>Eukaryota</taxon>
        <taxon>Metazoa</taxon>
        <taxon>Ecdysozoa</taxon>
        <taxon>Arthropoda</taxon>
        <taxon>Hexapoda</taxon>
        <taxon>Insecta</taxon>
        <taxon>Pterygota</taxon>
        <taxon>Neoptera</taxon>
        <taxon>Endopterygota</taxon>
        <taxon>Diptera</taxon>
        <taxon>Brachycera</taxon>
        <taxon>Muscomorpha</taxon>
        <taxon>Ephydroidea</taxon>
        <taxon>Drosophilidae</taxon>
        <taxon>Drosophila</taxon>
        <taxon>Sophophora</taxon>
    </lineage>
</organism>
<evidence type="ECO:0000313" key="3">
    <source>
        <dbReference type="EnsemblMetazoa" id="XP_016986968.1"/>
    </source>
</evidence>
<reference evidence="5" key="2">
    <citation type="submission" date="2025-04" db="UniProtKB">
        <authorList>
            <consortium name="RefSeq"/>
        </authorList>
    </citation>
    <scope>IDENTIFICATION</scope>
</reference>
<dbReference type="OrthoDB" id="8062421at2759"/>
<accession>A0A6P4FHR0</accession>
<feature type="region of interest" description="Disordered" evidence="2">
    <location>
        <begin position="503"/>
        <end position="525"/>
    </location>
</feature>
<dbReference type="AlphaFoldDB" id="A0A6P4FHR0"/>
<feature type="compositionally biased region" description="Basic and acidic residues" evidence="2">
    <location>
        <begin position="396"/>
        <end position="405"/>
    </location>
</feature>
<evidence type="ECO:0000256" key="1">
    <source>
        <dbReference type="SAM" id="Coils"/>
    </source>
</evidence>
<evidence type="ECO:0000313" key="5">
    <source>
        <dbReference type="RefSeq" id="XP_016986968.1"/>
    </source>
</evidence>
<sequence>MSLQDESFPADELFDQLNNVSGLGARSNLFSEHHQPAAFERDPAPFLEICYDNADGDGDGDADVANKSAKTCVSDPVGRDQEDEEDDDADEGCAVISNGRSNKAVSYQDIHSAYTKRRYRHVTSKVGQYIAEIQAQDQKRRSASRMGFQRHSSMPEYLTPKSRRTEGHFEVENELPKMDNSSHSYSNSSCSCERLLAKVESLQEDKESLQHDKEHLQAYNDYVQGCLNKKIADMLQMRHNFETLRTELSDCHQKLSRYQNHSVRSLNSWLPTGIERATQTDFSAATCPSATGNALALTTPHPHSMDNLSFNSTDGSIEMALLSVTPPVRIQQNPGRSKMAILPQSLDYSSVIIEADGSGNGEVRGDSSSRELARREPAPNNSESSQPSSNDSAIEVEGHEEERASSRRRGHQADSGGIYFFDKRNSRVVEVLRIKLSQNQSLDTSQNQSINDSQAHLLVQSMSSSHRQTHVHLRTKRTTLGSRMLRLLGPCVRCRNGDPNSSNATFTVGLPPMAEEEFIDPRNQG</sequence>
<feature type="compositionally biased region" description="Low complexity" evidence="2">
    <location>
        <begin position="378"/>
        <end position="392"/>
    </location>
</feature>
<protein>
    <submittedName>
        <fullName evidence="5">Protein swallow</fullName>
    </submittedName>
</protein>
<proteinExistence type="predicted"/>
<dbReference type="Proteomes" id="UP001652680">
    <property type="component" value="Unassembled WGS sequence"/>
</dbReference>